<comment type="caution">
    <text evidence="2">The sequence shown here is derived from an EMBL/GenBank/DDBJ whole genome shotgun (WGS) entry which is preliminary data.</text>
</comment>
<dbReference type="EMBL" id="BNAB01000003">
    <property type="protein sequence ID" value="GHE00068.1"/>
    <property type="molecule type" value="Genomic_DNA"/>
</dbReference>
<keyword evidence="1" id="KW-0812">Transmembrane</keyword>
<sequence>MNDAPAPGEGLPPSLRLLKGLVIVLMITMIAGLIAIVALLVIRVPKSGGDLVVPAALKLPAGARAEAITQGRGWIAVVTTAGKILVFDGTTGKLRHSYDVN</sequence>
<proteinExistence type="predicted"/>
<dbReference type="Proteomes" id="UP000199541">
    <property type="component" value="Unassembled WGS sequence"/>
</dbReference>
<reference evidence="2" key="1">
    <citation type="journal article" date="2014" name="Int. J. Syst. Evol. Microbiol.">
        <title>Complete genome sequence of Corynebacterium casei LMG S-19264T (=DSM 44701T), isolated from a smear-ripened cheese.</title>
        <authorList>
            <consortium name="US DOE Joint Genome Institute (JGI-PGF)"/>
            <person name="Walter F."/>
            <person name="Albersmeier A."/>
            <person name="Kalinowski J."/>
            <person name="Ruckert C."/>
        </authorList>
    </citation>
    <scope>NUCLEOTIDE SEQUENCE</scope>
    <source>
        <strain evidence="2">CGMCC 1.10859</strain>
    </source>
</reference>
<organism evidence="2 5">
    <name type="scientific">Allgaiera indica</name>
    <dbReference type="NCBI Taxonomy" id="765699"/>
    <lineage>
        <taxon>Bacteria</taxon>
        <taxon>Pseudomonadati</taxon>
        <taxon>Pseudomonadota</taxon>
        <taxon>Alphaproteobacteria</taxon>
        <taxon>Rhodobacterales</taxon>
        <taxon>Paracoccaceae</taxon>
        <taxon>Allgaiera</taxon>
    </lineage>
</organism>
<gene>
    <name evidence="2" type="ORF">GCM10008024_10300</name>
    <name evidence="3" type="ORF">SAMN05444006_10362</name>
</gene>
<dbReference type="EMBL" id="FNOB01000003">
    <property type="protein sequence ID" value="SDW37787.1"/>
    <property type="molecule type" value="Genomic_DNA"/>
</dbReference>
<name>A0AAN4UPN1_9RHOB</name>
<evidence type="ECO:0000313" key="4">
    <source>
        <dbReference type="Proteomes" id="UP000199541"/>
    </source>
</evidence>
<dbReference type="AlphaFoldDB" id="A0AAN4UPN1"/>
<evidence type="ECO:0000313" key="5">
    <source>
        <dbReference type="Proteomes" id="UP000634647"/>
    </source>
</evidence>
<dbReference type="Proteomes" id="UP000634647">
    <property type="component" value="Unassembled WGS sequence"/>
</dbReference>
<dbReference type="RefSeq" id="WP_035841967.1">
    <property type="nucleotide sequence ID" value="NZ_BNAB01000003.1"/>
</dbReference>
<dbReference type="Pfam" id="PF20082">
    <property type="entry name" value="DUF6476"/>
    <property type="match status" value="1"/>
</dbReference>
<dbReference type="InterPro" id="IPR045519">
    <property type="entry name" value="DUF6476"/>
</dbReference>
<feature type="transmembrane region" description="Helical" evidence="1">
    <location>
        <begin position="20"/>
        <end position="42"/>
    </location>
</feature>
<keyword evidence="4" id="KW-1185">Reference proteome</keyword>
<evidence type="ECO:0000313" key="2">
    <source>
        <dbReference type="EMBL" id="GHE00068.1"/>
    </source>
</evidence>
<reference evidence="3 4" key="2">
    <citation type="submission" date="2016-10" db="EMBL/GenBank/DDBJ databases">
        <authorList>
            <person name="Varghese N."/>
            <person name="Submissions S."/>
        </authorList>
    </citation>
    <scope>NUCLEOTIDE SEQUENCE [LARGE SCALE GENOMIC DNA]</scope>
    <source>
        <strain evidence="3 4">DSM 24802</strain>
    </source>
</reference>
<evidence type="ECO:0000313" key="3">
    <source>
        <dbReference type="EMBL" id="SDW37787.1"/>
    </source>
</evidence>
<keyword evidence="1" id="KW-1133">Transmembrane helix</keyword>
<protein>
    <submittedName>
        <fullName evidence="2">Uncharacterized protein</fullName>
    </submittedName>
</protein>
<evidence type="ECO:0000256" key="1">
    <source>
        <dbReference type="SAM" id="Phobius"/>
    </source>
</evidence>
<reference evidence="2" key="3">
    <citation type="submission" date="2023-06" db="EMBL/GenBank/DDBJ databases">
        <authorList>
            <person name="Sun Q."/>
            <person name="Zhou Y."/>
        </authorList>
    </citation>
    <scope>NUCLEOTIDE SEQUENCE</scope>
    <source>
        <strain evidence="2">CGMCC 1.10859</strain>
    </source>
</reference>
<accession>A0AAN4UPN1</accession>
<keyword evidence="1" id="KW-0472">Membrane</keyword>